<gene>
    <name evidence="2" type="ORF">ACFQ13_07285</name>
</gene>
<accession>A0ABW3KPG4</accession>
<dbReference type="EMBL" id="JBHTKM010000055">
    <property type="protein sequence ID" value="MFD1015712.1"/>
    <property type="molecule type" value="Genomic_DNA"/>
</dbReference>
<feature type="transmembrane region" description="Helical" evidence="1">
    <location>
        <begin position="162"/>
        <end position="181"/>
    </location>
</feature>
<protein>
    <recommendedName>
        <fullName evidence="4">PH domain-containing protein</fullName>
    </recommendedName>
</protein>
<comment type="caution">
    <text evidence="2">The sequence shown here is derived from an EMBL/GenBank/DDBJ whole genome shotgun (WGS) entry which is preliminary data.</text>
</comment>
<dbReference type="RefSeq" id="WP_386115709.1">
    <property type="nucleotide sequence ID" value="NZ_JBHTKM010000055.1"/>
</dbReference>
<proteinExistence type="predicted"/>
<keyword evidence="1" id="KW-1133">Transmembrane helix</keyword>
<evidence type="ECO:0000313" key="2">
    <source>
        <dbReference type="EMBL" id="MFD1015712.1"/>
    </source>
</evidence>
<name>A0ABW3KPG4_9FLAO</name>
<sequence length="216" mass="24962">MKSKEFIKSEIKTSNIIILILGGIIFSFLGIKLTISGIEKTEILFISIPFLLFGLLSIYHLINHNILIINKEKLVVKTLIGITKRTINLSEILTYNEIEKENAKWKGEAGYMKWKDLTLFGKDFKYKISSSSYGNYAELKRALIKGKKRNTKSESEWQRKNNFYYGIGFLIFGIILCIWFGKNSKNFNEELLSVGFSSLFIIVGIYLITKNRKAYR</sequence>
<feature type="transmembrane region" description="Helical" evidence="1">
    <location>
        <begin position="193"/>
        <end position="209"/>
    </location>
</feature>
<feature type="transmembrane region" description="Helical" evidence="1">
    <location>
        <begin position="43"/>
        <end position="62"/>
    </location>
</feature>
<keyword evidence="1" id="KW-0812">Transmembrane</keyword>
<reference evidence="3" key="1">
    <citation type="journal article" date="2019" name="Int. J. Syst. Evol. Microbiol.">
        <title>The Global Catalogue of Microorganisms (GCM) 10K type strain sequencing project: providing services to taxonomists for standard genome sequencing and annotation.</title>
        <authorList>
            <consortium name="The Broad Institute Genomics Platform"/>
            <consortium name="The Broad Institute Genome Sequencing Center for Infectious Disease"/>
            <person name="Wu L."/>
            <person name="Ma J."/>
        </authorList>
    </citation>
    <scope>NUCLEOTIDE SEQUENCE [LARGE SCALE GENOMIC DNA]</scope>
    <source>
        <strain evidence="3">CCUG 56098</strain>
    </source>
</reference>
<dbReference type="Proteomes" id="UP001597086">
    <property type="component" value="Unassembled WGS sequence"/>
</dbReference>
<evidence type="ECO:0000313" key="3">
    <source>
        <dbReference type="Proteomes" id="UP001597086"/>
    </source>
</evidence>
<evidence type="ECO:0008006" key="4">
    <source>
        <dbReference type="Google" id="ProtNLM"/>
    </source>
</evidence>
<keyword evidence="1" id="KW-0472">Membrane</keyword>
<feature type="transmembrane region" description="Helical" evidence="1">
    <location>
        <begin position="12"/>
        <end position="31"/>
    </location>
</feature>
<keyword evidence="3" id="KW-1185">Reference proteome</keyword>
<organism evidence="2 3">
    <name type="scientific">Winogradskyella rapida</name>
    <dbReference type="NCBI Taxonomy" id="549701"/>
    <lineage>
        <taxon>Bacteria</taxon>
        <taxon>Pseudomonadati</taxon>
        <taxon>Bacteroidota</taxon>
        <taxon>Flavobacteriia</taxon>
        <taxon>Flavobacteriales</taxon>
        <taxon>Flavobacteriaceae</taxon>
        <taxon>Winogradskyella</taxon>
    </lineage>
</organism>
<evidence type="ECO:0000256" key="1">
    <source>
        <dbReference type="SAM" id="Phobius"/>
    </source>
</evidence>